<dbReference type="Proteomes" id="UP000588806">
    <property type="component" value="Unassembled WGS sequence"/>
</dbReference>
<feature type="transmembrane region" description="Helical" evidence="1">
    <location>
        <begin position="6"/>
        <end position="29"/>
    </location>
</feature>
<protein>
    <submittedName>
        <fullName evidence="2">Uncharacterized protein</fullName>
    </submittedName>
</protein>
<evidence type="ECO:0000256" key="1">
    <source>
        <dbReference type="SAM" id="Phobius"/>
    </source>
</evidence>
<reference evidence="2 3" key="1">
    <citation type="submission" date="2020-05" db="EMBL/GenBank/DDBJ databases">
        <authorList>
            <person name="Ruan W."/>
            <person name="Jeon C.O."/>
            <person name="Chun B.H."/>
        </authorList>
    </citation>
    <scope>NUCLEOTIDE SEQUENCE [LARGE SCALE GENOMIC DNA]</scope>
    <source>
        <strain evidence="2 3">TBZ9</strain>
    </source>
</reference>
<gene>
    <name evidence="2" type="ORF">HLB35_04340</name>
</gene>
<proteinExistence type="predicted"/>
<keyword evidence="1" id="KW-0812">Transmembrane</keyword>
<name>A0A7Y3TWG9_9GAMM</name>
<evidence type="ECO:0000313" key="3">
    <source>
        <dbReference type="Proteomes" id="UP000588806"/>
    </source>
</evidence>
<sequence>MDTTILTILAIFAIWVSVNSGLAVIYLIYVGKLGGYRNSPKVKLAIPKKATPTKDEKPFFLGMGQESSLIRYFGVARKKAWQATGAAVTVSDRAF</sequence>
<dbReference type="RefSeq" id="WP_171701666.1">
    <property type="nucleotide sequence ID" value="NZ_JABFHI010000002.1"/>
</dbReference>
<comment type="caution">
    <text evidence="2">The sequence shown here is derived from an EMBL/GenBank/DDBJ whole genome shotgun (WGS) entry which is preliminary data.</text>
</comment>
<keyword evidence="3" id="KW-1185">Reference proteome</keyword>
<reference evidence="2 3" key="2">
    <citation type="submission" date="2020-06" db="EMBL/GenBank/DDBJ databases">
        <title>Halomonas songnenensis sp. nov., a moderately halophilic bacterium isolated from saline and alkaline soils.</title>
        <authorList>
            <person name="Jiang J."/>
            <person name="Pan Y."/>
        </authorList>
    </citation>
    <scope>NUCLEOTIDE SEQUENCE [LARGE SCALE GENOMIC DNA]</scope>
    <source>
        <strain evidence="2 3">TBZ9</strain>
    </source>
</reference>
<accession>A0A7Y3TWG9</accession>
<dbReference type="AlphaFoldDB" id="A0A7Y3TWG9"/>
<dbReference type="EMBL" id="JABFHI010000002">
    <property type="protein sequence ID" value="NOG31188.1"/>
    <property type="molecule type" value="Genomic_DNA"/>
</dbReference>
<evidence type="ECO:0000313" key="2">
    <source>
        <dbReference type="EMBL" id="NOG31188.1"/>
    </source>
</evidence>
<keyword evidence="1" id="KW-1133">Transmembrane helix</keyword>
<keyword evidence="1" id="KW-0472">Membrane</keyword>
<organism evidence="2 3">
    <name type="scientific">Vreelandella azerica</name>
    <dbReference type="NCBI Taxonomy" id="2732867"/>
    <lineage>
        <taxon>Bacteria</taxon>
        <taxon>Pseudomonadati</taxon>
        <taxon>Pseudomonadota</taxon>
        <taxon>Gammaproteobacteria</taxon>
        <taxon>Oceanospirillales</taxon>
        <taxon>Halomonadaceae</taxon>
        <taxon>Vreelandella</taxon>
    </lineage>
</organism>